<comment type="similarity">
    <text evidence="1">Belongs to the caleosin family.</text>
</comment>
<gene>
    <name evidence="4" type="ORF">QBC46DRAFT_320986</name>
</gene>
<evidence type="ECO:0000313" key="4">
    <source>
        <dbReference type="EMBL" id="KAK3936724.1"/>
    </source>
</evidence>
<dbReference type="PANTHER" id="PTHR31495:SF0">
    <property type="entry name" value="BINDING PROTEIN CALEOSIN, PUTATIVE (AFU_ORTHOLOGUE AFUA_5G13750)-RELATED"/>
    <property type="match status" value="1"/>
</dbReference>
<dbReference type="InterPro" id="IPR007736">
    <property type="entry name" value="Caleosin-related"/>
</dbReference>
<dbReference type="InterPro" id="IPR011992">
    <property type="entry name" value="EF-hand-dom_pair"/>
</dbReference>
<keyword evidence="5" id="KW-1185">Reference proteome</keyword>
<evidence type="ECO:0000313" key="5">
    <source>
        <dbReference type="Proteomes" id="UP001303473"/>
    </source>
</evidence>
<dbReference type="InterPro" id="IPR018247">
    <property type="entry name" value="EF_Hand_1_Ca_BS"/>
</dbReference>
<keyword evidence="2" id="KW-0106">Calcium</keyword>
<dbReference type="PROSITE" id="PS00018">
    <property type="entry name" value="EF_HAND_1"/>
    <property type="match status" value="1"/>
</dbReference>
<feature type="domain" description="EF-hand" evidence="3">
    <location>
        <begin position="163"/>
        <end position="198"/>
    </location>
</feature>
<sequence>MFSEKSSSTVASDTHDNGIDFDVVAANCKVTNERRQALDVENFVQRPSIARANLAVATEKPEGSVDFSGEYGDYTVLQQHCLFWDRNMDGAIYPWDTYIGFRELGFNILFSFLAMLVININFSYPTRLAYSYIPDPWFRVYIGSMHKAKHGSDSGTYDKEGRFLPQMFEDMFSKFDSDQDGRLGTKDLLDMIHGHRLAADPFGWFAAYFEFGATWLLVQKNGKVEKEDLRQIYDGSIFFRIREANLRGKGWDKGFGPWDLVRLLAAKSA</sequence>
<dbReference type="Proteomes" id="UP001303473">
    <property type="component" value="Unassembled WGS sequence"/>
</dbReference>
<dbReference type="GO" id="GO:0005509">
    <property type="term" value="F:calcium ion binding"/>
    <property type="evidence" value="ECO:0007669"/>
    <property type="project" value="InterPro"/>
</dbReference>
<proteinExistence type="inferred from homology"/>
<dbReference type="AlphaFoldDB" id="A0AAN6S178"/>
<reference evidence="5" key="1">
    <citation type="journal article" date="2023" name="Mol. Phylogenet. Evol.">
        <title>Genome-scale phylogeny and comparative genomics of the fungal order Sordariales.</title>
        <authorList>
            <person name="Hensen N."/>
            <person name="Bonometti L."/>
            <person name="Westerberg I."/>
            <person name="Brannstrom I.O."/>
            <person name="Guillou S."/>
            <person name="Cros-Aarteil S."/>
            <person name="Calhoun S."/>
            <person name="Haridas S."/>
            <person name="Kuo A."/>
            <person name="Mondo S."/>
            <person name="Pangilinan J."/>
            <person name="Riley R."/>
            <person name="LaButti K."/>
            <person name="Andreopoulos B."/>
            <person name="Lipzen A."/>
            <person name="Chen C."/>
            <person name="Yan M."/>
            <person name="Daum C."/>
            <person name="Ng V."/>
            <person name="Clum A."/>
            <person name="Steindorff A."/>
            <person name="Ohm R.A."/>
            <person name="Martin F."/>
            <person name="Silar P."/>
            <person name="Natvig D.O."/>
            <person name="Lalanne C."/>
            <person name="Gautier V."/>
            <person name="Ament-Velasquez S.L."/>
            <person name="Kruys A."/>
            <person name="Hutchinson M.I."/>
            <person name="Powell A.J."/>
            <person name="Barry K."/>
            <person name="Miller A.N."/>
            <person name="Grigoriev I.V."/>
            <person name="Debuchy R."/>
            <person name="Gladieux P."/>
            <person name="Hiltunen Thoren M."/>
            <person name="Johannesson H."/>
        </authorList>
    </citation>
    <scope>NUCLEOTIDE SEQUENCE [LARGE SCALE GENOMIC DNA]</scope>
    <source>
        <strain evidence="5">CBS 340.73</strain>
    </source>
</reference>
<dbReference type="InterPro" id="IPR002048">
    <property type="entry name" value="EF_hand_dom"/>
</dbReference>
<evidence type="ECO:0000256" key="1">
    <source>
        <dbReference type="ARBA" id="ARBA00006765"/>
    </source>
</evidence>
<organism evidence="4 5">
    <name type="scientific">Diplogelasinospora grovesii</name>
    <dbReference type="NCBI Taxonomy" id="303347"/>
    <lineage>
        <taxon>Eukaryota</taxon>
        <taxon>Fungi</taxon>
        <taxon>Dikarya</taxon>
        <taxon>Ascomycota</taxon>
        <taxon>Pezizomycotina</taxon>
        <taxon>Sordariomycetes</taxon>
        <taxon>Sordariomycetidae</taxon>
        <taxon>Sordariales</taxon>
        <taxon>Diplogelasinosporaceae</taxon>
        <taxon>Diplogelasinospora</taxon>
    </lineage>
</organism>
<comment type="caution">
    <text evidence="4">The sequence shown here is derived from an EMBL/GenBank/DDBJ whole genome shotgun (WGS) entry which is preliminary data.</text>
</comment>
<accession>A0AAN6S178</accession>
<dbReference type="PANTHER" id="PTHR31495">
    <property type="entry name" value="PEROXYGENASE 3-RELATED"/>
    <property type="match status" value="1"/>
</dbReference>
<name>A0AAN6S178_9PEZI</name>
<dbReference type="EMBL" id="MU853874">
    <property type="protein sequence ID" value="KAK3936724.1"/>
    <property type="molecule type" value="Genomic_DNA"/>
</dbReference>
<dbReference type="PROSITE" id="PS50222">
    <property type="entry name" value="EF_HAND_2"/>
    <property type="match status" value="1"/>
</dbReference>
<dbReference type="Pfam" id="PF05042">
    <property type="entry name" value="Caleosin"/>
    <property type="match status" value="1"/>
</dbReference>
<evidence type="ECO:0000259" key="3">
    <source>
        <dbReference type="PROSITE" id="PS50222"/>
    </source>
</evidence>
<dbReference type="GO" id="GO:0004497">
    <property type="term" value="F:monooxygenase activity"/>
    <property type="evidence" value="ECO:0007669"/>
    <property type="project" value="TreeGrafter"/>
</dbReference>
<evidence type="ECO:0000256" key="2">
    <source>
        <dbReference type="ARBA" id="ARBA00022837"/>
    </source>
</evidence>
<dbReference type="SUPFAM" id="SSF47473">
    <property type="entry name" value="EF-hand"/>
    <property type="match status" value="1"/>
</dbReference>
<protein>
    <submittedName>
        <fullName evidence="4">Peroxygenase 3</fullName>
    </submittedName>
</protein>